<feature type="repeat" description="MBT" evidence="5">
    <location>
        <begin position="357"/>
        <end position="454"/>
    </location>
</feature>
<dbReference type="AlphaFoldDB" id="A0A8C2SWT5"/>
<feature type="compositionally biased region" description="Basic residues" evidence="6">
    <location>
        <begin position="640"/>
        <end position="659"/>
    </location>
</feature>
<evidence type="ECO:0000256" key="3">
    <source>
        <dbReference type="ARBA" id="ARBA00022737"/>
    </source>
</evidence>
<evidence type="ECO:0000256" key="1">
    <source>
        <dbReference type="ARBA" id="ARBA00004123"/>
    </source>
</evidence>
<name>A0A8C2SWT5_COTJA</name>
<dbReference type="FunFam" id="2.30.30.140:FF:000010">
    <property type="entry name" value="MBT domain-containing protein 1 isoform X1"/>
    <property type="match status" value="1"/>
</dbReference>
<dbReference type="Gene3D" id="3.90.1150.190">
    <property type="entry name" value="SLED domain"/>
    <property type="match status" value="1"/>
</dbReference>
<dbReference type="GeneTree" id="ENSGT00940000157363"/>
<dbReference type="CDD" id="cd09581">
    <property type="entry name" value="SAM_Scm-like-4MBT1_2"/>
    <property type="match status" value="1"/>
</dbReference>
<feature type="region of interest" description="Disordered" evidence="6">
    <location>
        <begin position="618"/>
        <end position="734"/>
    </location>
</feature>
<feature type="repeat" description="MBT" evidence="5">
    <location>
        <begin position="20"/>
        <end position="120"/>
    </location>
</feature>
<dbReference type="PANTHER" id="PTHR12247:SF77">
    <property type="entry name" value="SCM-LIKE WITH FOUR MBT DOMAINS PROTEIN 1"/>
    <property type="match status" value="1"/>
</dbReference>
<dbReference type="InterPro" id="IPR021987">
    <property type="entry name" value="SLED"/>
</dbReference>
<feature type="compositionally biased region" description="Polar residues" evidence="6">
    <location>
        <begin position="660"/>
        <end position="671"/>
    </location>
</feature>
<sequence>MNGEQQHDADAGSGVEDMEFSWDEYLEDTGAVAAPHGSFKHVDTSLQNGFAPGMKLEVAVKSDPNTYWVATIITTCGQLLLLRYDGYGEDRKADFWCDIMTADLHPVGWCEQNKKVLKVPEGIRDKIPDQEEFLQRVLEGACSAPANLLEGLHRGKNPLDLIAPGSRLELQNSRDALEAWIVNVVENVGGRLKLRYEGLEDSDTFDQWIFYLDPFLHQVGWATQNGYNLQPPLAIRALKSEEDWQEIVKKVEEEEEESSVPTDLFKDKPVIGVHSFSEGMKLEAVDPAAPFAISPATVLKVYNEKYFMIEIDDLRPERATSQSYICHVNSAGIFPAQWSLKNGVHLSPPPGYPGQDFDWADYLKQCGAEAAPQSCFPLLTSDHGFKENMKLEAVNPVDPEEVCIATVTKLKDSYLWLQLEGSKKPIPDCIVSVESMNIFPVGWCETNGYQLRPPRKAIGISFTSLLSHFSVVINGKYCCPKIYFNHRCFSGPYLNKGRIAELPQSVGPGNCVLVLKEVLTLLINAAYKPSRVLRELQLDEEAAWHGHGETLKAKYKGKSYRATVEVVRTADRVADFCRKTCIKLECCPNLFGPQMVLDKCSENCSVLTKTKYTHYYGKRKNKRIGRPPGGHSNLEVAMKKPNKRRKKRKHFFVHKKKRSSTSVDNTPAGSPQGSGGEEEDDQDEVDEESLTEDSASEQQDELLEESEVSEKKSRSSSPAQSELSHSLTQDRDKRKRKLRTFSFSDDENKPPSPKEIKIEVAEKLQLDSNPLEWSVADVVRFLKSTDCAPLARIFLDQEIDGQALLLLTLPTVQECMDLKLGPAIKLCHHIERVKLAFYQQFAN</sequence>
<protein>
    <submittedName>
        <fullName evidence="8">Scm like with four mbt domains 1</fullName>
    </submittedName>
</protein>
<keyword evidence="3" id="KW-0677">Repeat</keyword>
<dbReference type="InterPro" id="IPR050548">
    <property type="entry name" value="PcG_chromatin_remod_factors"/>
</dbReference>
<dbReference type="Pfam" id="PF00536">
    <property type="entry name" value="SAM_1"/>
    <property type="match status" value="1"/>
</dbReference>
<evidence type="ECO:0000256" key="5">
    <source>
        <dbReference type="PROSITE-ProRule" id="PRU00459"/>
    </source>
</evidence>
<dbReference type="InterPro" id="IPR037604">
    <property type="entry name" value="Scm-like-4MBT1/2_SAM"/>
</dbReference>
<dbReference type="InterPro" id="IPR038348">
    <property type="entry name" value="SLED_sf"/>
</dbReference>
<gene>
    <name evidence="8" type="primary">SFMBT1</name>
</gene>
<dbReference type="PANTHER" id="PTHR12247">
    <property type="entry name" value="POLYCOMB GROUP PROTEIN"/>
    <property type="match status" value="1"/>
</dbReference>
<dbReference type="SMART" id="SM00454">
    <property type="entry name" value="SAM"/>
    <property type="match status" value="1"/>
</dbReference>
<keyword evidence="2" id="KW-0678">Repressor</keyword>
<dbReference type="Pfam" id="PF02820">
    <property type="entry name" value="MBT"/>
    <property type="match status" value="4"/>
</dbReference>
<dbReference type="GO" id="GO:0003714">
    <property type="term" value="F:transcription corepressor activity"/>
    <property type="evidence" value="ECO:0007669"/>
    <property type="project" value="InterPro"/>
</dbReference>
<evidence type="ECO:0000256" key="4">
    <source>
        <dbReference type="ARBA" id="ARBA00023242"/>
    </source>
</evidence>
<dbReference type="SUPFAM" id="SSF47769">
    <property type="entry name" value="SAM/Pointed domain"/>
    <property type="match status" value="1"/>
</dbReference>
<keyword evidence="9" id="KW-1185">Reference proteome</keyword>
<dbReference type="InterPro" id="IPR004092">
    <property type="entry name" value="Mbt"/>
</dbReference>
<dbReference type="Proteomes" id="UP000694412">
    <property type="component" value="Chromosome 12"/>
</dbReference>
<evidence type="ECO:0000313" key="8">
    <source>
        <dbReference type="Ensembl" id="ENSCJPP00005004470.1"/>
    </source>
</evidence>
<comment type="subcellular location">
    <subcellularLocation>
        <location evidence="1">Nucleus</location>
    </subcellularLocation>
</comment>
<accession>A0A8C2SWT5</accession>
<dbReference type="PROSITE" id="PS51079">
    <property type="entry name" value="MBT"/>
    <property type="match status" value="4"/>
</dbReference>
<feature type="repeat" description="MBT" evidence="5">
    <location>
        <begin position="128"/>
        <end position="232"/>
    </location>
</feature>
<reference evidence="8" key="3">
    <citation type="submission" date="2025-09" db="UniProtKB">
        <authorList>
            <consortium name="Ensembl"/>
        </authorList>
    </citation>
    <scope>IDENTIFICATION</scope>
</reference>
<dbReference type="GO" id="GO:0005634">
    <property type="term" value="C:nucleus"/>
    <property type="evidence" value="ECO:0007669"/>
    <property type="project" value="UniProtKB-SubCell"/>
</dbReference>
<dbReference type="InterPro" id="IPR013761">
    <property type="entry name" value="SAM/pointed_sf"/>
</dbReference>
<proteinExistence type="predicted"/>
<dbReference type="CDD" id="cd20113">
    <property type="entry name" value="MBT_SFMBT1_rpt2"/>
    <property type="match status" value="1"/>
</dbReference>
<evidence type="ECO:0000259" key="7">
    <source>
        <dbReference type="SMART" id="SM00454"/>
    </source>
</evidence>
<dbReference type="Pfam" id="PF12140">
    <property type="entry name" value="SLED"/>
    <property type="match status" value="1"/>
</dbReference>
<feature type="domain" description="SAM" evidence="7">
    <location>
        <begin position="770"/>
        <end position="836"/>
    </location>
</feature>
<dbReference type="CDD" id="cd20111">
    <property type="entry name" value="MBT_SFMBT1_rpt1"/>
    <property type="match status" value="1"/>
</dbReference>
<dbReference type="InterPro" id="IPR001660">
    <property type="entry name" value="SAM"/>
</dbReference>
<dbReference type="FunFam" id="1.10.150.50:FF:000027">
    <property type="entry name" value="scm-like with four MBT domains protein 2"/>
    <property type="match status" value="1"/>
</dbReference>
<dbReference type="Gene3D" id="2.30.30.140">
    <property type="match status" value="4"/>
</dbReference>
<reference evidence="8" key="1">
    <citation type="submission" date="2015-11" db="EMBL/GenBank/DDBJ databases">
        <authorList>
            <consortium name="International Coturnix japonica Genome Analysis Consortium"/>
            <person name="Warren W."/>
            <person name="Burt D.W."/>
            <person name="Antin P.B."/>
            <person name="Lanford R."/>
            <person name="Gros J."/>
            <person name="Wilson R.K."/>
        </authorList>
    </citation>
    <scope>NUCLEOTIDE SEQUENCE [LARGE SCALE GENOMIC DNA]</scope>
</reference>
<dbReference type="SUPFAM" id="SSF63748">
    <property type="entry name" value="Tudor/PWWP/MBT"/>
    <property type="match status" value="4"/>
</dbReference>
<evidence type="ECO:0000256" key="6">
    <source>
        <dbReference type="SAM" id="MobiDB-lite"/>
    </source>
</evidence>
<keyword evidence="4" id="KW-0539">Nucleus</keyword>
<dbReference type="CDD" id="cd20115">
    <property type="entry name" value="MBT_SFMBT1_rpt3"/>
    <property type="match status" value="1"/>
</dbReference>
<feature type="compositionally biased region" description="Acidic residues" evidence="6">
    <location>
        <begin position="676"/>
        <end position="707"/>
    </location>
</feature>
<dbReference type="SMART" id="SM00561">
    <property type="entry name" value="MBT"/>
    <property type="match status" value="4"/>
</dbReference>
<evidence type="ECO:0000313" key="9">
    <source>
        <dbReference type="Proteomes" id="UP000694412"/>
    </source>
</evidence>
<dbReference type="Ensembl" id="ENSCJPT00005007476.1">
    <property type="protein sequence ID" value="ENSCJPP00005004470.1"/>
    <property type="gene ID" value="ENSCJPG00005004150.1"/>
</dbReference>
<dbReference type="GO" id="GO:0042393">
    <property type="term" value="F:histone binding"/>
    <property type="evidence" value="ECO:0007669"/>
    <property type="project" value="InterPro"/>
</dbReference>
<feature type="repeat" description="MBT" evidence="5">
    <location>
        <begin position="242"/>
        <end position="349"/>
    </location>
</feature>
<organism evidence="8 9">
    <name type="scientific">Coturnix japonica</name>
    <name type="common">Japanese quail</name>
    <name type="synonym">Coturnix coturnix japonica</name>
    <dbReference type="NCBI Taxonomy" id="93934"/>
    <lineage>
        <taxon>Eukaryota</taxon>
        <taxon>Metazoa</taxon>
        <taxon>Chordata</taxon>
        <taxon>Craniata</taxon>
        <taxon>Vertebrata</taxon>
        <taxon>Euteleostomi</taxon>
        <taxon>Archelosauria</taxon>
        <taxon>Archosauria</taxon>
        <taxon>Dinosauria</taxon>
        <taxon>Saurischia</taxon>
        <taxon>Theropoda</taxon>
        <taxon>Coelurosauria</taxon>
        <taxon>Aves</taxon>
        <taxon>Neognathae</taxon>
        <taxon>Galloanserae</taxon>
        <taxon>Galliformes</taxon>
        <taxon>Phasianidae</taxon>
        <taxon>Perdicinae</taxon>
        <taxon>Coturnix</taxon>
    </lineage>
</organism>
<dbReference type="Gene3D" id="1.10.150.50">
    <property type="entry name" value="Transcription Factor, Ets-1"/>
    <property type="match status" value="1"/>
</dbReference>
<dbReference type="InterPro" id="IPR047351">
    <property type="entry name" value="MBT_SFMBT1_rpt3"/>
</dbReference>
<evidence type="ECO:0000256" key="2">
    <source>
        <dbReference type="ARBA" id="ARBA00022491"/>
    </source>
</evidence>
<dbReference type="InterPro" id="IPR047352">
    <property type="entry name" value="MBT_SFMBT1_rpt2"/>
</dbReference>
<dbReference type="GO" id="GO:0003682">
    <property type="term" value="F:chromatin binding"/>
    <property type="evidence" value="ECO:0007669"/>
    <property type="project" value="TreeGrafter"/>
</dbReference>
<reference evidence="8" key="2">
    <citation type="submission" date="2025-08" db="UniProtKB">
        <authorList>
            <consortium name="Ensembl"/>
        </authorList>
    </citation>
    <scope>IDENTIFICATION</scope>
</reference>